<protein>
    <submittedName>
        <fullName evidence="1">Uncharacterized protein</fullName>
    </submittedName>
</protein>
<dbReference type="AlphaFoldDB" id="A0A1I6WE63"/>
<gene>
    <name evidence="1" type="ORF">SAMN04488050_11916</name>
</gene>
<evidence type="ECO:0000313" key="1">
    <source>
        <dbReference type="EMBL" id="SFT24283.1"/>
    </source>
</evidence>
<organism evidence="1 2">
    <name type="scientific">Alloyangia pacifica</name>
    <dbReference type="NCBI Taxonomy" id="311180"/>
    <lineage>
        <taxon>Bacteria</taxon>
        <taxon>Pseudomonadati</taxon>
        <taxon>Pseudomonadota</taxon>
        <taxon>Alphaproteobacteria</taxon>
        <taxon>Rhodobacterales</taxon>
        <taxon>Roseobacteraceae</taxon>
        <taxon>Alloyangia</taxon>
    </lineage>
</organism>
<accession>A0A1I6WE63</accession>
<dbReference type="Proteomes" id="UP000199392">
    <property type="component" value="Unassembled WGS sequence"/>
</dbReference>
<keyword evidence="2" id="KW-1185">Reference proteome</keyword>
<dbReference type="EMBL" id="FOZW01000019">
    <property type="protein sequence ID" value="SFT24283.1"/>
    <property type="molecule type" value="Genomic_DNA"/>
</dbReference>
<name>A0A1I6WE63_9RHOB</name>
<evidence type="ECO:0000313" key="2">
    <source>
        <dbReference type="Proteomes" id="UP000199392"/>
    </source>
</evidence>
<sequence>MCRTEDDCGAALLPCRYQTDEPARIRDFVIVNKYQDTAARRIHTSISCYGNVTRRRVDICEGQPEIYTIGNDAVPLCCRFIIVSDNNLEGCTRGNFLRRNAFKCVQQAPAPVGTNSDDNTHFRAP</sequence>
<reference evidence="2" key="1">
    <citation type="submission" date="2016-10" db="EMBL/GenBank/DDBJ databases">
        <authorList>
            <person name="Varghese N."/>
            <person name="Submissions S."/>
        </authorList>
    </citation>
    <scope>NUCLEOTIDE SEQUENCE [LARGE SCALE GENOMIC DNA]</scope>
    <source>
        <strain evidence="2">DSM 26894</strain>
    </source>
</reference>
<proteinExistence type="predicted"/>